<proteinExistence type="predicted"/>
<organism evidence="4">
    <name type="scientific">Thrips palmi</name>
    <name type="common">Melon thrips</name>
    <dbReference type="NCBI Taxonomy" id="161013"/>
    <lineage>
        <taxon>Eukaryota</taxon>
        <taxon>Metazoa</taxon>
        <taxon>Ecdysozoa</taxon>
        <taxon>Arthropoda</taxon>
        <taxon>Hexapoda</taxon>
        <taxon>Insecta</taxon>
        <taxon>Pterygota</taxon>
        <taxon>Neoptera</taxon>
        <taxon>Paraneoptera</taxon>
        <taxon>Thysanoptera</taxon>
        <taxon>Terebrantia</taxon>
        <taxon>Thripoidea</taxon>
        <taxon>Thripidae</taxon>
        <taxon>Thrips</taxon>
    </lineage>
</organism>
<reference evidence="4" key="1">
    <citation type="submission" date="2025-08" db="UniProtKB">
        <authorList>
            <consortium name="RefSeq"/>
        </authorList>
    </citation>
    <scope>IDENTIFICATION</scope>
    <source>
        <tissue evidence="4">Total insect</tissue>
    </source>
</reference>
<keyword evidence="3" id="KW-1185">Reference proteome</keyword>
<evidence type="ECO:0000313" key="3">
    <source>
        <dbReference type="Proteomes" id="UP000515158"/>
    </source>
</evidence>
<dbReference type="AlphaFoldDB" id="A0A6P8Z2G5"/>
<protein>
    <submittedName>
        <fullName evidence="4">Uncharacterized protein LOC117646927</fullName>
    </submittedName>
</protein>
<feature type="signal peptide" evidence="2">
    <location>
        <begin position="1"/>
        <end position="15"/>
    </location>
</feature>
<name>A0A6P8Z2G5_THRPL</name>
<feature type="chain" id="PRO_5028351006" evidence="2">
    <location>
        <begin position="16"/>
        <end position="195"/>
    </location>
</feature>
<evidence type="ECO:0000256" key="2">
    <source>
        <dbReference type="SAM" id="SignalP"/>
    </source>
</evidence>
<dbReference type="OrthoDB" id="7716214at2759"/>
<dbReference type="KEGG" id="tpal:117646927"/>
<gene>
    <name evidence="4" type="primary">LOC117646927</name>
</gene>
<keyword evidence="1 2" id="KW-0732">Signal</keyword>
<evidence type="ECO:0000256" key="1">
    <source>
        <dbReference type="ARBA" id="ARBA00022729"/>
    </source>
</evidence>
<dbReference type="RefSeq" id="XP_034244200.1">
    <property type="nucleotide sequence ID" value="XM_034388309.1"/>
</dbReference>
<dbReference type="InterPro" id="IPR036846">
    <property type="entry name" value="GM2-AP_sf"/>
</dbReference>
<dbReference type="InParanoid" id="A0A6P8Z2G5"/>
<dbReference type="Proteomes" id="UP000515158">
    <property type="component" value="Unplaced"/>
</dbReference>
<dbReference type="GeneID" id="117646927"/>
<accession>A0A6P8Z2G5</accession>
<evidence type="ECO:0000313" key="4">
    <source>
        <dbReference type="RefSeq" id="XP_034244200.1"/>
    </source>
</evidence>
<dbReference type="Gene3D" id="2.70.220.10">
    <property type="entry name" value="Ganglioside GM2 activator"/>
    <property type="match status" value="1"/>
</dbReference>
<sequence length="195" mass="21712">MHFWAFILIFTAAHAKIQVSTARAPPPRAAMQFHAFEQCKGVETPFLMRNSSITRSRHGAAAFSADFFNHKVLKTFSKLEITMTKCADAVSYNTCEYEGTHKFSVGLCQLITSPTMPWSSSVNCLQPPVRCPLATGAYALRNATVDMSAVFKLAGPGILDGKFDNIYKADVRVFNEKNEMHICFTATYSVKRIKN</sequence>